<evidence type="ECO:0000256" key="1">
    <source>
        <dbReference type="SAM" id="MobiDB-lite"/>
    </source>
</evidence>
<name>A0A1Q9BVV0_SYMMI</name>
<feature type="non-terminal residue" evidence="2">
    <location>
        <position position="1"/>
    </location>
</feature>
<gene>
    <name evidence="2" type="ORF">AK812_SmicGene45538</name>
</gene>
<comment type="caution">
    <text evidence="2">The sequence shown here is derived from an EMBL/GenBank/DDBJ whole genome shotgun (WGS) entry which is preliminary data.</text>
</comment>
<accession>A0A1Q9BVV0</accession>
<proteinExistence type="predicted"/>
<evidence type="ECO:0000313" key="3">
    <source>
        <dbReference type="Proteomes" id="UP000186817"/>
    </source>
</evidence>
<sequence>DQLQQQLIFFSFSGIERMVHFLEMPPEDGTEQPAEPENGTLKKSDRSVAVELQQQAKLYLE</sequence>
<dbReference type="EMBL" id="LSRX01003173">
    <property type="protein sequence ID" value="OLP74817.1"/>
    <property type="molecule type" value="Genomic_DNA"/>
</dbReference>
<organism evidence="2 3">
    <name type="scientific">Symbiodinium microadriaticum</name>
    <name type="common">Dinoflagellate</name>
    <name type="synonym">Zooxanthella microadriatica</name>
    <dbReference type="NCBI Taxonomy" id="2951"/>
    <lineage>
        <taxon>Eukaryota</taxon>
        <taxon>Sar</taxon>
        <taxon>Alveolata</taxon>
        <taxon>Dinophyceae</taxon>
        <taxon>Suessiales</taxon>
        <taxon>Symbiodiniaceae</taxon>
        <taxon>Symbiodinium</taxon>
    </lineage>
</organism>
<dbReference type="Proteomes" id="UP000186817">
    <property type="component" value="Unassembled WGS sequence"/>
</dbReference>
<keyword evidence="3" id="KW-1185">Reference proteome</keyword>
<reference evidence="2 3" key="1">
    <citation type="submission" date="2016-02" db="EMBL/GenBank/DDBJ databases">
        <title>Genome analysis of coral dinoflagellate symbionts highlights evolutionary adaptations to a symbiotic lifestyle.</title>
        <authorList>
            <person name="Aranda M."/>
            <person name="Li Y."/>
            <person name="Liew Y.J."/>
            <person name="Baumgarten S."/>
            <person name="Simakov O."/>
            <person name="Wilson M."/>
            <person name="Piel J."/>
            <person name="Ashoor H."/>
            <person name="Bougouffa S."/>
            <person name="Bajic V.B."/>
            <person name="Ryu T."/>
            <person name="Ravasi T."/>
            <person name="Bayer T."/>
            <person name="Micklem G."/>
            <person name="Kim H."/>
            <person name="Bhak J."/>
            <person name="Lajeunesse T.C."/>
            <person name="Voolstra C.R."/>
        </authorList>
    </citation>
    <scope>NUCLEOTIDE SEQUENCE [LARGE SCALE GENOMIC DNA]</scope>
    <source>
        <strain evidence="2 3">CCMP2467</strain>
    </source>
</reference>
<evidence type="ECO:0000313" key="2">
    <source>
        <dbReference type="EMBL" id="OLP74817.1"/>
    </source>
</evidence>
<feature type="region of interest" description="Disordered" evidence="1">
    <location>
        <begin position="25"/>
        <end position="47"/>
    </location>
</feature>
<feature type="non-terminal residue" evidence="2">
    <location>
        <position position="61"/>
    </location>
</feature>
<dbReference type="AlphaFoldDB" id="A0A1Q9BVV0"/>
<protein>
    <submittedName>
        <fullName evidence="2">Uncharacterized protein</fullName>
    </submittedName>
</protein>